<dbReference type="RefSeq" id="WP_129605977.1">
    <property type="nucleotide sequence ID" value="NZ_SBLB01000011.1"/>
</dbReference>
<dbReference type="GO" id="GO:0005975">
    <property type="term" value="P:carbohydrate metabolic process"/>
    <property type="evidence" value="ECO:0007669"/>
    <property type="project" value="InterPro"/>
</dbReference>
<evidence type="ECO:0000313" key="6">
    <source>
        <dbReference type="Proteomes" id="UP000290407"/>
    </source>
</evidence>
<dbReference type="Gene3D" id="3.20.20.370">
    <property type="entry name" value="Glycoside hydrolase/deacetylase"/>
    <property type="match status" value="1"/>
</dbReference>
<dbReference type="SUPFAM" id="SSF88713">
    <property type="entry name" value="Glycoside hydrolase/deacetylase"/>
    <property type="match status" value="1"/>
</dbReference>
<feature type="chain" id="PRO_5020495948" evidence="3">
    <location>
        <begin position="21"/>
        <end position="312"/>
    </location>
</feature>
<dbReference type="GO" id="GO:0016020">
    <property type="term" value="C:membrane"/>
    <property type="evidence" value="ECO:0007669"/>
    <property type="project" value="TreeGrafter"/>
</dbReference>
<keyword evidence="3" id="KW-0732">Signal</keyword>
<protein>
    <submittedName>
        <fullName evidence="5">Polysaccharide deacetylase</fullName>
    </submittedName>
</protein>
<dbReference type="GO" id="GO:0046872">
    <property type="term" value="F:metal ion binding"/>
    <property type="evidence" value="ECO:0007669"/>
    <property type="project" value="UniProtKB-KW"/>
</dbReference>
<organism evidence="5 6">
    <name type="scientific">Spirosoma sordidisoli</name>
    <dbReference type="NCBI Taxonomy" id="2502893"/>
    <lineage>
        <taxon>Bacteria</taxon>
        <taxon>Pseudomonadati</taxon>
        <taxon>Bacteroidota</taxon>
        <taxon>Cytophagia</taxon>
        <taxon>Cytophagales</taxon>
        <taxon>Cytophagaceae</taxon>
        <taxon>Spirosoma</taxon>
    </lineage>
</organism>
<dbReference type="InterPro" id="IPR050248">
    <property type="entry name" value="Polysacc_deacetylase_ArnD"/>
</dbReference>
<evidence type="ECO:0000313" key="5">
    <source>
        <dbReference type="EMBL" id="RYC66861.1"/>
    </source>
</evidence>
<feature type="signal peptide" evidence="3">
    <location>
        <begin position="1"/>
        <end position="20"/>
    </location>
</feature>
<dbReference type="PANTHER" id="PTHR10587">
    <property type="entry name" value="GLYCOSYL TRANSFERASE-RELATED"/>
    <property type="match status" value="1"/>
</dbReference>
<keyword evidence="6" id="KW-1185">Reference proteome</keyword>
<dbReference type="Pfam" id="PF01522">
    <property type="entry name" value="Polysacc_deac_1"/>
    <property type="match status" value="1"/>
</dbReference>
<dbReference type="EMBL" id="SBLB01000011">
    <property type="protein sequence ID" value="RYC66861.1"/>
    <property type="molecule type" value="Genomic_DNA"/>
</dbReference>
<evidence type="ECO:0000256" key="2">
    <source>
        <dbReference type="ARBA" id="ARBA00022801"/>
    </source>
</evidence>
<keyword evidence="2" id="KW-0378">Hydrolase</keyword>
<proteinExistence type="predicted"/>
<gene>
    <name evidence="5" type="ORF">EQG79_27555</name>
</gene>
<evidence type="ECO:0000256" key="1">
    <source>
        <dbReference type="ARBA" id="ARBA00022723"/>
    </source>
</evidence>
<dbReference type="InterPro" id="IPR002509">
    <property type="entry name" value="NODB_dom"/>
</dbReference>
<keyword evidence="1" id="KW-0479">Metal-binding</keyword>
<evidence type="ECO:0000259" key="4">
    <source>
        <dbReference type="Pfam" id="PF01522"/>
    </source>
</evidence>
<dbReference type="PANTHER" id="PTHR10587:SF133">
    <property type="entry name" value="CHITIN DEACETYLASE 1-RELATED"/>
    <property type="match status" value="1"/>
</dbReference>
<dbReference type="AlphaFoldDB" id="A0A4Q2UHE2"/>
<feature type="domain" description="NodB homology" evidence="4">
    <location>
        <begin position="21"/>
        <end position="145"/>
    </location>
</feature>
<dbReference type="Proteomes" id="UP000290407">
    <property type="component" value="Unassembled WGS sequence"/>
</dbReference>
<evidence type="ECO:0000256" key="3">
    <source>
        <dbReference type="SAM" id="SignalP"/>
    </source>
</evidence>
<dbReference type="InterPro" id="IPR011330">
    <property type="entry name" value="Glyco_hydro/deAcase_b/a-brl"/>
</dbReference>
<reference evidence="5 6" key="1">
    <citation type="submission" date="2019-01" db="EMBL/GenBank/DDBJ databases">
        <title>Spirosoma flava sp. nov., a propanil-degrading bacterium isolated from herbicide-contaminated soil.</title>
        <authorList>
            <person name="Zhang L."/>
            <person name="Jiang J.-D."/>
        </authorList>
    </citation>
    <scope>NUCLEOTIDE SEQUENCE [LARGE SCALE GENOMIC DNA]</scope>
    <source>
        <strain evidence="5 6">TY50</strain>
    </source>
</reference>
<accession>A0A4Q2UHE2</accession>
<sequence>MHRSFIFLLLAVSLASPLRAQKEICITIDDLPTVSSVYRTPGGKDSLTRRLLTQLRQYTVPAIGFVVGQQLLTDGQVDQRQMNLLTQWLNAGMELGNHTLAHKGYNAISAVAYQQDVLGGEAFVKPLVEQAGKQFRYFRHPFLHRGNSAGKQDSLRQFLSARGYQEAPVSIDNSDYLFSAAYDKALLRNDTALASRIGSEYVTYMVATVRYYEAQADSLFGRPIRHVLLTHANTINSFYLGKLLAQLQTEGYRFVSLDRALEDEAYRSTDRYVGNAGISWIHRWALTQGKKGTFFAGEPEVPAYISALVDQR</sequence>
<name>A0A4Q2UHE2_9BACT</name>
<dbReference type="GO" id="GO:0016810">
    <property type="term" value="F:hydrolase activity, acting on carbon-nitrogen (but not peptide) bonds"/>
    <property type="evidence" value="ECO:0007669"/>
    <property type="project" value="InterPro"/>
</dbReference>
<comment type="caution">
    <text evidence="5">The sequence shown here is derived from an EMBL/GenBank/DDBJ whole genome shotgun (WGS) entry which is preliminary data.</text>
</comment>
<dbReference type="CDD" id="cd10960">
    <property type="entry name" value="CE4_NodB_like_1"/>
    <property type="match status" value="1"/>
</dbReference>